<evidence type="ECO:0000313" key="3">
    <source>
        <dbReference type="EMBL" id="UEM08613.1"/>
    </source>
</evidence>
<reference evidence="3 4" key="2">
    <citation type="journal article" date="2022" name="Int. J. Syst. Evol. Microbiol.">
        <title>Strains of Bradyrhizobium barranii sp. nov. associated with legumes native to Canada are symbionts of soybeans and belong to different subspecies (subsp. barranii subsp. nov. and subsp. apii subsp. nov.) and symbiovars (sv. glycinearum and sv. septentrionale).</title>
        <authorList>
            <person name="Bromfield E.S.P."/>
            <person name="Cloutier S."/>
            <person name="Wasai-Hara S."/>
            <person name="Minamisawa K."/>
        </authorList>
    </citation>
    <scope>NUCLEOTIDE SEQUENCE [LARGE SCALE GENOMIC DNA]</scope>
    <source>
        <strain evidence="3 4">144S4</strain>
    </source>
</reference>
<proteinExistence type="predicted"/>
<dbReference type="Proteomes" id="UP000664702">
    <property type="component" value="Chromosome"/>
</dbReference>
<name>A0A939MCR3_9BRAD</name>
<dbReference type="KEGG" id="bban:J4G43_028050"/>
<dbReference type="EMBL" id="CP086136">
    <property type="protein sequence ID" value="UEM08613.1"/>
    <property type="molecule type" value="Genomic_DNA"/>
</dbReference>
<dbReference type="RefSeq" id="WP_208086937.1">
    <property type="nucleotide sequence ID" value="NZ_CP086136.1"/>
</dbReference>
<dbReference type="EMBL" id="JAGEMI010000001">
    <property type="protein sequence ID" value="MBO1864979.1"/>
    <property type="molecule type" value="Genomic_DNA"/>
</dbReference>
<feature type="region of interest" description="Disordered" evidence="1">
    <location>
        <begin position="1"/>
        <end position="30"/>
    </location>
</feature>
<dbReference type="AlphaFoldDB" id="A0A939MCR3"/>
<organism evidence="2">
    <name type="scientific">Bradyrhizobium barranii subsp. barranii</name>
    <dbReference type="NCBI Taxonomy" id="2823807"/>
    <lineage>
        <taxon>Bacteria</taxon>
        <taxon>Pseudomonadati</taxon>
        <taxon>Pseudomonadota</taxon>
        <taxon>Alphaproteobacteria</taxon>
        <taxon>Hyphomicrobiales</taxon>
        <taxon>Nitrobacteraceae</taxon>
        <taxon>Bradyrhizobium</taxon>
        <taxon>Bradyrhizobium barranii</taxon>
    </lineage>
</organism>
<evidence type="ECO:0000256" key="1">
    <source>
        <dbReference type="SAM" id="MobiDB-lite"/>
    </source>
</evidence>
<evidence type="ECO:0000313" key="4">
    <source>
        <dbReference type="Proteomes" id="UP000664702"/>
    </source>
</evidence>
<sequence>MTRRLAWKDPVSFYDPEDDQDAQAPKLRRRGWKVSGRDDLDHRIGWPPTPWQKVKPGDRLWVREEWRVGKTHETKKPTELPERKCTIIFTAGGSMGNADGGWTPDLNYPSSKPGTFPDWAGRRRASMHLPRWGSRITLLVKETKIERLHSISDDDCFYEGLIPYGERDPDGRIFCHPLRENEGWIGKEAFGELWKHLHGEESWDANPEVVALGFRVVNANIDAPEAQAA</sequence>
<accession>A0A939MCR3</accession>
<reference evidence="2" key="1">
    <citation type="submission" date="2021-03" db="EMBL/GenBank/DDBJ databases">
        <title>Whole Genome Sequence of Bradyrhizobium sp. Strain 144S4.</title>
        <authorList>
            <person name="Bromfield E.S.P."/>
            <person name="Cloutier S."/>
        </authorList>
    </citation>
    <scope>NUCLEOTIDE SEQUENCE [LARGE SCALE GENOMIC DNA]</scope>
    <source>
        <strain evidence="2">144S4</strain>
    </source>
</reference>
<gene>
    <name evidence="3" type="ORF">J4G43_028050</name>
    <name evidence="2" type="ORF">J4G43_30040</name>
</gene>
<evidence type="ECO:0000313" key="2">
    <source>
        <dbReference type="EMBL" id="MBO1864979.1"/>
    </source>
</evidence>
<protein>
    <submittedName>
        <fullName evidence="2">Uncharacterized protein</fullName>
    </submittedName>
</protein>